<name>A0A9X3JER5_9LACT</name>
<feature type="transmembrane region" description="Helical" evidence="6">
    <location>
        <begin position="164"/>
        <end position="183"/>
    </location>
</feature>
<evidence type="ECO:0000259" key="7">
    <source>
        <dbReference type="PROSITE" id="PS50850"/>
    </source>
</evidence>
<feature type="transmembrane region" description="Helical" evidence="6">
    <location>
        <begin position="12"/>
        <end position="37"/>
    </location>
</feature>
<keyword evidence="9" id="KW-1185">Reference proteome</keyword>
<evidence type="ECO:0000256" key="5">
    <source>
        <dbReference type="ARBA" id="ARBA00023136"/>
    </source>
</evidence>
<proteinExistence type="predicted"/>
<dbReference type="Proteomes" id="UP001146670">
    <property type="component" value="Unassembled WGS sequence"/>
</dbReference>
<comment type="caution">
    <text evidence="8">The sequence shown here is derived from an EMBL/GenBank/DDBJ whole genome shotgun (WGS) entry which is preliminary data.</text>
</comment>
<feature type="transmembrane region" description="Helical" evidence="6">
    <location>
        <begin position="284"/>
        <end position="301"/>
    </location>
</feature>
<feature type="transmembrane region" description="Helical" evidence="6">
    <location>
        <begin position="256"/>
        <end position="277"/>
    </location>
</feature>
<dbReference type="InterPro" id="IPR020846">
    <property type="entry name" value="MFS_dom"/>
</dbReference>
<dbReference type="Pfam" id="PF07690">
    <property type="entry name" value="MFS_1"/>
    <property type="match status" value="1"/>
</dbReference>
<dbReference type="SUPFAM" id="SSF103473">
    <property type="entry name" value="MFS general substrate transporter"/>
    <property type="match status" value="1"/>
</dbReference>
<dbReference type="GO" id="GO:0046943">
    <property type="term" value="F:carboxylic acid transmembrane transporter activity"/>
    <property type="evidence" value="ECO:0007669"/>
    <property type="project" value="TreeGrafter"/>
</dbReference>
<dbReference type="AlphaFoldDB" id="A0A9X3JER5"/>
<feature type="transmembrane region" description="Helical" evidence="6">
    <location>
        <begin position="372"/>
        <end position="392"/>
    </location>
</feature>
<dbReference type="PANTHER" id="PTHR23508:SF10">
    <property type="entry name" value="CARBOXYLIC ACID TRANSPORTER PROTEIN HOMOLOG"/>
    <property type="match status" value="1"/>
</dbReference>
<dbReference type="Gene3D" id="1.20.1250.20">
    <property type="entry name" value="MFS general substrate transporter like domains"/>
    <property type="match status" value="1"/>
</dbReference>
<feature type="transmembrane region" description="Helical" evidence="6">
    <location>
        <begin position="49"/>
        <end position="69"/>
    </location>
</feature>
<feature type="transmembrane region" description="Helical" evidence="6">
    <location>
        <begin position="342"/>
        <end position="366"/>
    </location>
</feature>
<dbReference type="PROSITE" id="PS50850">
    <property type="entry name" value="MFS"/>
    <property type="match status" value="1"/>
</dbReference>
<dbReference type="EMBL" id="JAPRFR010000001">
    <property type="protein sequence ID" value="MCZ0725171.1"/>
    <property type="molecule type" value="Genomic_DNA"/>
</dbReference>
<sequence>MTNVMTKNQKRAVSAAIIASGTDDLNLMFLSFTLSSITAEFALSGGQAGLIASITNLGMLVGGLIFGYLGDRHNKMTMLKLTLLIFSLATGSIFLAPNITILYLLRFIAGIGVGGEYGIALSIIARLVPPVKIGQAASLNGVAGQIGSILAAAIAGLFTSVFGWRGLFLFGLAPLAIVLYLQFMVDDEPAFVNADLDTKNKNRASLSDLFDSPKKAYHTVVLMLMCTVQIAGYFGMMNWLPTMMQAQAGLSISGSSWWMIATILGMSLGMLVFGRCLDIFGPRLMFTIYLLASAVSVYVFTLANSNLALLIAGSVMGFFVNGMFPGYGAVVSRLYEARVHSLANNLILNVGRAVGGFSSVIIGIILESHGVATVMTFLAGLYLCSFVLMLTLSDFKAKNYFAYL</sequence>
<dbReference type="InterPro" id="IPR011701">
    <property type="entry name" value="MFS"/>
</dbReference>
<reference evidence="8" key="1">
    <citation type="submission" date="2022-12" db="EMBL/GenBank/DDBJ databases">
        <title>Description and comparative metabolic analysis of Aerococcus sp. nov., isolated from the feces of a pig.</title>
        <authorList>
            <person name="Chang Y.-H."/>
        </authorList>
    </citation>
    <scope>NUCLEOTIDE SEQUENCE</scope>
    <source>
        <strain evidence="8">YH-aer222</strain>
    </source>
</reference>
<keyword evidence="4 6" id="KW-1133">Transmembrane helix</keyword>
<organism evidence="8 9">
    <name type="scientific">Aerococcus kribbianus</name>
    <dbReference type="NCBI Taxonomy" id="2999064"/>
    <lineage>
        <taxon>Bacteria</taxon>
        <taxon>Bacillati</taxon>
        <taxon>Bacillota</taxon>
        <taxon>Bacilli</taxon>
        <taxon>Lactobacillales</taxon>
        <taxon>Aerococcaceae</taxon>
        <taxon>Aerococcus</taxon>
    </lineage>
</organism>
<evidence type="ECO:0000256" key="4">
    <source>
        <dbReference type="ARBA" id="ARBA00022989"/>
    </source>
</evidence>
<dbReference type="InterPro" id="IPR036259">
    <property type="entry name" value="MFS_trans_sf"/>
</dbReference>
<dbReference type="RefSeq" id="WP_268751497.1">
    <property type="nucleotide sequence ID" value="NZ_JAPRFQ010000001.1"/>
</dbReference>
<feature type="domain" description="Major facilitator superfamily (MFS) profile" evidence="7">
    <location>
        <begin position="12"/>
        <end position="397"/>
    </location>
</feature>
<evidence type="ECO:0000256" key="6">
    <source>
        <dbReference type="SAM" id="Phobius"/>
    </source>
</evidence>
<evidence type="ECO:0000256" key="3">
    <source>
        <dbReference type="ARBA" id="ARBA00022692"/>
    </source>
</evidence>
<keyword evidence="3 6" id="KW-0812">Transmembrane</keyword>
<evidence type="ECO:0000313" key="8">
    <source>
        <dbReference type="EMBL" id="MCZ0725171.1"/>
    </source>
</evidence>
<accession>A0A9X3JER5</accession>
<feature type="transmembrane region" description="Helical" evidence="6">
    <location>
        <begin position="107"/>
        <end position="125"/>
    </location>
</feature>
<evidence type="ECO:0000256" key="1">
    <source>
        <dbReference type="ARBA" id="ARBA00004651"/>
    </source>
</evidence>
<feature type="transmembrane region" description="Helical" evidence="6">
    <location>
        <begin position="216"/>
        <end position="236"/>
    </location>
</feature>
<feature type="transmembrane region" description="Helical" evidence="6">
    <location>
        <begin position="81"/>
        <end position="101"/>
    </location>
</feature>
<evidence type="ECO:0000313" key="9">
    <source>
        <dbReference type="Proteomes" id="UP001146670"/>
    </source>
</evidence>
<evidence type="ECO:0000256" key="2">
    <source>
        <dbReference type="ARBA" id="ARBA00022448"/>
    </source>
</evidence>
<gene>
    <name evidence="8" type="ORF">OW157_01140</name>
</gene>
<feature type="transmembrane region" description="Helical" evidence="6">
    <location>
        <begin position="137"/>
        <end position="158"/>
    </location>
</feature>
<protein>
    <submittedName>
        <fullName evidence="8">MFS transporter</fullName>
    </submittedName>
</protein>
<keyword evidence="5 6" id="KW-0472">Membrane</keyword>
<dbReference type="GO" id="GO:0005886">
    <property type="term" value="C:plasma membrane"/>
    <property type="evidence" value="ECO:0007669"/>
    <property type="project" value="UniProtKB-SubCell"/>
</dbReference>
<dbReference type="PANTHER" id="PTHR23508">
    <property type="entry name" value="CARBOXYLIC ACID TRANSPORTER PROTEIN HOMOLOG"/>
    <property type="match status" value="1"/>
</dbReference>
<comment type="subcellular location">
    <subcellularLocation>
        <location evidence="1">Cell membrane</location>
        <topology evidence="1">Multi-pass membrane protein</topology>
    </subcellularLocation>
</comment>
<feature type="transmembrane region" description="Helical" evidence="6">
    <location>
        <begin position="307"/>
        <end position="330"/>
    </location>
</feature>
<keyword evidence="2" id="KW-0813">Transport</keyword>